<organism evidence="1 2">
    <name type="scientific">Auriscalpium vulgare</name>
    <dbReference type="NCBI Taxonomy" id="40419"/>
    <lineage>
        <taxon>Eukaryota</taxon>
        <taxon>Fungi</taxon>
        <taxon>Dikarya</taxon>
        <taxon>Basidiomycota</taxon>
        <taxon>Agaricomycotina</taxon>
        <taxon>Agaricomycetes</taxon>
        <taxon>Russulales</taxon>
        <taxon>Auriscalpiaceae</taxon>
        <taxon>Auriscalpium</taxon>
    </lineage>
</organism>
<reference evidence="1" key="2">
    <citation type="journal article" date="2022" name="New Phytol.">
        <title>Evolutionary transition to the ectomycorrhizal habit in the genomes of a hyperdiverse lineage of mushroom-forming fungi.</title>
        <authorList>
            <person name="Looney B."/>
            <person name="Miyauchi S."/>
            <person name="Morin E."/>
            <person name="Drula E."/>
            <person name="Courty P.E."/>
            <person name="Kohler A."/>
            <person name="Kuo A."/>
            <person name="LaButti K."/>
            <person name="Pangilinan J."/>
            <person name="Lipzen A."/>
            <person name="Riley R."/>
            <person name="Andreopoulos W."/>
            <person name="He G."/>
            <person name="Johnson J."/>
            <person name="Nolan M."/>
            <person name="Tritt A."/>
            <person name="Barry K.W."/>
            <person name="Grigoriev I.V."/>
            <person name="Nagy L.G."/>
            <person name="Hibbett D."/>
            <person name="Henrissat B."/>
            <person name="Matheny P.B."/>
            <person name="Labbe J."/>
            <person name="Martin F.M."/>
        </authorList>
    </citation>
    <scope>NUCLEOTIDE SEQUENCE</scope>
    <source>
        <strain evidence="1">FP105234-sp</strain>
    </source>
</reference>
<evidence type="ECO:0000313" key="2">
    <source>
        <dbReference type="Proteomes" id="UP000814033"/>
    </source>
</evidence>
<keyword evidence="2" id="KW-1185">Reference proteome</keyword>
<evidence type="ECO:0000313" key="1">
    <source>
        <dbReference type="EMBL" id="KAI0050414.1"/>
    </source>
</evidence>
<accession>A0ACB8S293</accession>
<reference evidence="1" key="1">
    <citation type="submission" date="2021-02" db="EMBL/GenBank/DDBJ databases">
        <authorList>
            <consortium name="DOE Joint Genome Institute"/>
            <person name="Ahrendt S."/>
            <person name="Looney B.P."/>
            <person name="Miyauchi S."/>
            <person name="Morin E."/>
            <person name="Drula E."/>
            <person name="Courty P.E."/>
            <person name="Chicoki N."/>
            <person name="Fauchery L."/>
            <person name="Kohler A."/>
            <person name="Kuo A."/>
            <person name="Labutti K."/>
            <person name="Pangilinan J."/>
            <person name="Lipzen A."/>
            <person name="Riley R."/>
            <person name="Andreopoulos W."/>
            <person name="He G."/>
            <person name="Johnson J."/>
            <person name="Barry K.W."/>
            <person name="Grigoriev I.V."/>
            <person name="Nagy L."/>
            <person name="Hibbett D."/>
            <person name="Henrissat B."/>
            <person name="Matheny P.B."/>
            <person name="Labbe J."/>
            <person name="Martin F."/>
        </authorList>
    </citation>
    <scope>NUCLEOTIDE SEQUENCE</scope>
    <source>
        <strain evidence="1">FP105234-sp</strain>
    </source>
</reference>
<gene>
    <name evidence="1" type="ORF">FA95DRAFT_623925</name>
</gene>
<name>A0ACB8S293_9AGAM</name>
<dbReference type="Proteomes" id="UP000814033">
    <property type="component" value="Unassembled WGS sequence"/>
</dbReference>
<keyword evidence="1" id="KW-0378">Hydrolase</keyword>
<proteinExistence type="predicted"/>
<comment type="caution">
    <text evidence="1">The sequence shown here is derived from an EMBL/GenBank/DDBJ whole genome shotgun (WGS) entry which is preliminary data.</text>
</comment>
<protein>
    <submittedName>
        <fullName evidence="1">Glycoside hydrolase family 15 protein</fullName>
    </submittedName>
</protein>
<sequence>MRYSTLLPLLGLAASPLLAGADSVADYFSNLAPTTRSVLLHNVTGPEAGADPGIVAAVIPDASHPEFSIYWIRDACLVYNVWLNELIALGDKSLRPLMDDVTLALVRSQHVESLSGSIFNGGLEEPVFYLNLSFIREASFRPGSPAADGPPFRAAMLIKYADWLLEPAQNNGTWVADNLWPAINLDLQWISRTWNQSSYDLWWPPVWGGSYWTAALQYRALIAGARLGHKIGRHDTVVDYPKKAALVLDYMQSFWNPVEGFMTETTITDVALGRSGVGSAALTASVYNYDQNLGCDPLTFQPCSDRALSALKVVGDKFKAMFPLTAHTPANKPGWFGFFTEDQFIGGQVRHLITSLLPLNSRVQQPQFFSTFNSAEQLYAALNTWDNIGSLSITPVSLKFFVQFDKNVKVGTYAKSSKTYRQLTVAIRSYADEIVGIMAKGTPTDFVLTESVDKVTGEPFGPPGMIRSLAAALGAVDTYEGMAPPSWSFPKKHIAGYDGLDGQFHFDSYA</sequence>
<dbReference type="EMBL" id="MU275862">
    <property type="protein sequence ID" value="KAI0050414.1"/>
    <property type="molecule type" value="Genomic_DNA"/>
</dbReference>